<dbReference type="EMBL" id="JBHPBY010000582">
    <property type="protein sequence ID" value="MFC1853719.1"/>
    <property type="molecule type" value="Genomic_DNA"/>
</dbReference>
<name>A0ABV6Z5I9_UNCC1</name>
<dbReference type="InterPro" id="IPR052701">
    <property type="entry name" value="GAG_Ulvan_Degrading_Sulfatases"/>
</dbReference>
<organism evidence="3 4">
    <name type="scientific">candidate division CSSED10-310 bacterium</name>
    <dbReference type="NCBI Taxonomy" id="2855610"/>
    <lineage>
        <taxon>Bacteria</taxon>
        <taxon>Bacteria division CSSED10-310</taxon>
    </lineage>
</organism>
<evidence type="ECO:0000256" key="1">
    <source>
        <dbReference type="SAM" id="MobiDB-lite"/>
    </source>
</evidence>
<dbReference type="Gene3D" id="3.40.720.10">
    <property type="entry name" value="Alkaline Phosphatase, subunit A"/>
    <property type="match status" value="1"/>
</dbReference>
<reference evidence="3 4" key="1">
    <citation type="submission" date="2024-09" db="EMBL/GenBank/DDBJ databases">
        <title>Laminarin stimulates single cell rates of sulfate reduction while oxygen inhibits transcriptomic activity in coastal marine sediment.</title>
        <authorList>
            <person name="Lindsay M."/>
            <person name="Orcutt B."/>
            <person name="Emerson D."/>
            <person name="Stepanauskas R."/>
            <person name="D'Angelo T."/>
        </authorList>
    </citation>
    <scope>NUCLEOTIDE SEQUENCE [LARGE SCALE GENOMIC DNA]</scope>
    <source>
        <strain evidence="3">SAG AM-311-K15</strain>
    </source>
</reference>
<proteinExistence type="predicted"/>
<dbReference type="PANTHER" id="PTHR43751">
    <property type="entry name" value="SULFATASE"/>
    <property type="match status" value="1"/>
</dbReference>
<keyword evidence="4" id="KW-1185">Reference proteome</keyword>
<comment type="caution">
    <text evidence="3">The sequence shown here is derived from an EMBL/GenBank/DDBJ whole genome shotgun (WGS) entry which is preliminary data.</text>
</comment>
<dbReference type="SUPFAM" id="SSF53649">
    <property type="entry name" value="Alkaline phosphatase-like"/>
    <property type="match status" value="1"/>
</dbReference>
<dbReference type="InterPro" id="IPR017850">
    <property type="entry name" value="Alkaline_phosphatase_core_sf"/>
</dbReference>
<dbReference type="CDD" id="cd16148">
    <property type="entry name" value="sulfatase_like"/>
    <property type="match status" value="1"/>
</dbReference>
<evidence type="ECO:0000259" key="2">
    <source>
        <dbReference type="Pfam" id="PF00884"/>
    </source>
</evidence>
<evidence type="ECO:0000313" key="4">
    <source>
        <dbReference type="Proteomes" id="UP001594351"/>
    </source>
</evidence>
<dbReference type="Gene3D" id="3.30.1120.10">
    <property type="match status" value="1"/>
</dbReference>
<feature type="region of interest" description="Disordered" evidence="1">
    <location>
        <begin position="432"/>
        <end position="458"/>
    </location>
</feature>
<dbReference type="Proteomes" id="UP001594351">
    <property type="component" value="Unassembled WGS sequence"/>
</dbReference>
<dbReference type="InterPro" id="IPR000917">
    <property type="entry name" value="Sulfatase_N"/>
</dbReference>
<accession>A0ABV6Z5I9</accession>
<evidence type="ECO:0000313" key="3">
    <source>
        <dbReference type="EMBL" id="MFC1853719.1"/>
    </source>
</evidence>
<dbReference type="PANTHER" id="PTHR43751:SF3">
    <property type="entry name" value="SULFATASE N-TERMINAL DOMAIN-CONTAINING PROTEIN"/>
    <property type="match status" value="1"/>
</dbReference>
<feature type="domain" description="Sulfatase N-terminal" evidence="2">
    <location>
        <begin position="361"/>
        <end position="680"/>
    </location>
</feature>
<dbReference type="Pfam" id="PF00884">
    <property type="entry name" value="Sulfatase"/>
    <property type="match status" value="1"/>
</dbReference>
<sequence>MNVIDHFFHSIIIKRVAVLVFSMISTVCICGCFGERADQELNQRAQSRAAIPRGLHYDFIAQFEVQPVTRRTFLLESLLQRKGYANKQWQLIGHSVEQMWVQMLDHKCSLKLSLHNQFIEKTRQLFISIRARGEFEPSRPGALIPIQFSLNGVNVGLLKLSASPALYSFPIARHLLKKGTNQFLFQITDRALDVQKNKPLLSSLIISTSSPKVSEESLLSSGFNDLVRVTIGEKRFKAFAQTAGQSLDFDLTIPRAAYLYFSLSSIPLIHQPQNPVVARIRLKEEANPATILWQKEISVQSDNDRTWDPVELSLEKWSGTRVNLSFSVESSHPDRKNQVLILWGQPLLLGKQDLEVQAPSPDVFLILIDTLRADRLGLYGYKQGRTPELDKLSKSAVVFQDVSAQAPSTLLSVSALLTGKYPRILTGIDRGPEKAVSSAGDEDHASPGKISPPHQKSNFSITDKIGHESLAEVSVSRLPQIYKRNGYYTVGISTNPLISRRHGFQAGFDYFDDKLTFLPAAAVLAEYRALTVPKKVQPTFLYLHFMDPHFPYHPPEPYTFFALQSRDNYGTFPRPWHRKENHQKLYDMEITYLDKVLGTLFNDMKYYGNFQHTLLFLVSDHGEEFREHGHSFHNSSLHYEQISVPLIAHIPPVLSSAQGLLVDSPIALFDLFPTILQMCGLETPEKIEAESFWSSLHGAPGSRQDKIIFSELRNLNFLKTDELISVRQGPWKLITSLTSQQNKLYNLERDPGEFIDVATEKDSPLQYLSAKIRQEYLQPEKQQKMTFDQKSLEQDLKALGYLEE</sequence>
<protein>
    <submittedName>
        <fullName evidence="3">Sulfatase</fullName>
    </submittedName>
</protein>
<gene>
    <name evidence="3" type="ORF">ACFL27_26345</name>
</gene>